<accession>A0A9P8ZWJ8</accession>
<evidence type="ECO:0000313" key="1">
    <source>
        <dbReference type="EMBL" id="KAH6653027.1"/>
    </source>
</evidence>
<name>A0A9P8ZWJ8_9PEZI</name>
<dbReference type="GeneID" id="70131919"/>
<dbReference type="AlphaFoldDB" id="A0A9P8ZWJ8"/>
<organism evidence="1 2">
    <name type="scientific">Truncatella angustata</name>
    <dbReference type="NCBI Taxonomy" id="152316"/>
    <lineage>
        <taxon>Eukaryota</taxon>
        <taxon>Fungi</taxon>
        <taxon>Dikarya</taxon>
        <taxon>Ascomycota</taxon>
        <taxon>Pezizomycotina</taxon>
        <taxon>Sordariomycetes</taxon>
        <taxon>Xylariomycetidae</taxon>
        <taxon>Amphisphaeriales</taxon>
        <taxon>Sporocadaceae</taxon>
        <taxon>Truncatella</taxon>
    </lineage>
</organism>
<reference evidence="1" key="1">
    <citation type="journal article" date="2021" name="Nat. Commun.">
        <title>Genetic determinants of endophytism in the Arabidopsis root mycobiome.</title>
        <authorList>
            <person name="Mesny F."/>
            <person name="Miyauchi S."/>
            <person name="Thiergart T."/>
            <person name="Pickel B."/>
            <person name="Atanasova L."/>
            <person name="Karlsson M."/>
            <person name="Huettel B."/>
            <person name="Barry K.W."/>
            <person name="Haridas S."/>
            <person name="Chen C."/>
            <person name="Bauer D."/>
            <person name="Andreopoulos W."/>
            <person name="Pangilinan J."/>
            <person name="LaButti K."/>
            <person name="Riley R."/>
            <person name="Lipzen A."/>
            <person name="Clum A."/>
            <person name="Drula E."/>
            <person name="Henrissat B."/>
            <person name="Kohler A."/>
            <person name="Grigoriev I.V."/>
            <person name="Martin F.M."/>
            <person name="Hacquard S."/>
        </authorList>
    </citation>
    <scope>NUCLEOTIDE SEQUENCE</scope>
    <source>
        <strain evidence="1">MPI-SDFR-AT-0073</strain>
    </source>
</reference>
<dbReference type="EMBL" id="JAGPXC010000005">
    <property type="protein sequence ID" value="KAH6653027.1"/>
    <property type="molecule type" value="Genomic_DNA"/>
</dbReference>
<keyword evidence="2" id="KW-1185">Reference proteome</keyword>
<sequence length="235" mass="26581">MTTEANNKPVAPKFEWDFDVPDTPFWQQLEFTVVRNFLTCYGPEEVENLHLDAALAVPDRLQYLLSQLSSDLSAREAAAAPQQLHVADPDVWRRFMLGIETLQKSLGLLVEEAQTIHKMLSTAEGNARVPWLNMLADLDLRRGDFVEAETVSREVLPWMQTHEKLGVDSPQAFGTTRIIIAAAWKQGGSKQDEARQLIQETFALIDGMGDSRFAKYQKEERQLLQELKAKLEAGK</sequence>
<evidence type="ECO:0000313" key="2">
    <source>
        <dbReference type="Proteomes" id="UP000758603"/>
    </source>
</evidence>
<dbReference type="OrthoDB" id="4473276at2759"/>
<proteinExistence type="predicted"/>
<gene>
    <name evidence="1" type="ORF">BKA67DRAFT_568389</name>
</gene>
<comment type="caution">
    <text evidence="1">The sequence shown here is derived from an EMBL/GenBank/DDBJ whole genome shotgun (WGS) entry which is preliminary data.</text>
</comment>
<protein>
    <recommendedName>
        <fullName evidence="3">Tetratricopeptide repeat protein</fullName>
    </recommendedName>
</protein>
<evidence type="ECO:0008006" key="3">
    <source>
        <dbReference type="Google" id="ProtNLM"/>
    </source>
</evidence>
<dbReference type="RefSeq" id="XP_045957304.1">
    <property type="nucleotide sequence ID" value="XM_046103027.1"/>
</dbReference>
<dbReference type="Proteomes" id="UP000758603">
    <property type="component" value="Unassembled WGS sequence"/>
</dbReference>